<gene>
    <name evidence="2" type="ORF">CPB84DRAFT_1958658</name>
</gene>
<dbReference type="AlphaFoldDB" id="A0A9P5TRX0"/>
<evidence type="ECO:0000256" key="1">
    <source>
        <dbReference type="SAM" id="MobiDB-lite"/>
    </source>
</evidence>
<dbReference type="Proteomes" id="UP000724874">
    <property type="component" value="Unassembled WGS sequence"/>
</dbReference>
<reference evidence="2" key="1">
    <citation type="submission" date="2020-11" db="EMBL/GenBank/DDBJ databases">
        <authorList>
            <consortium name="DOE Joint Genome Institute"/>
            <person name="Ahrendt S."/>
            <person name="Riley R."/>
            <person name="Andreopoulos W."/>
            <person name="LaButti K."/>
            <person name="Pangilinan J."/>
            <person name="Ruiz-duenas F.J."/>
            <person name="Barrasa J.M."/>
            <person name="Sanchez-Garcia M."/>
            <person name="Camarero S."/>
            <person name="Miyauchi S."/>
            <person name="Serrano A."/>
            <person name="Linde D."/>
            <person name="Babiker R."/>
            <person name="Drula E."/>
            <person name="Ayuso-Fernandez I."/>
            <person name="Pacheco R."/>
            <person name="Padilla G."/>
            <person name="Ferreira P."/>
            <person name="Barriuso J."/>
            <person name="Kellner H."/>
            <person name="Castanera R."/>
            <person name="Alfaro M."/>
            <person name="Ramirez L."/>
            <person name="Pisabarro A.G."/>
            <person name="Kuo A."/>
            <person name="Tritt A."/>
            <person name="Lipzen A."/>
            <person name="He G."/>
            <person name="Yan M."/>
            <person name="Ng V."/>
            <person name="Cullen D."/>
            <person name="Martin F."/>
            <person name="Rosso M.-N."/>
            <person name="Henrissat B."/>
            <person name="Hibbett D."/>
            <person name="Martinez A.T."/>
            <person name="Grigoriev I.V."/>
        </authorList>
    </citation>
    <scope>NUCLEOTIDE SEQUENCE</scope>
    <source>
        <strain evidence="2">AH 44721</strain>
    </source>
</reference>
<organism evidence="2 3">
    <name type="scientific">Gymnopilus junonius</name>
    <name type="common">Spectacular rustgill mushroom</name>
    <name type="synonym">Gymnopilus spectabilis subsp. junonius</name>
    <dbReference type="NCBI Taxonomy" id="109634"/>
    <lineage>
        <taxon>Eukaryota</taxon>
        <taxon>Fungi</taxon>
        <taxon>Dikarya</taxon>
        <taxon>Basidiomycota</taxon>
        <taxon>Agaricomycotina</taxon>
        <taxon>Agaricomycetes</taxon>
        <taxon>Agaricomycetidae</taxon>
        <taxon>Agaricales</taxon>
        <taxon>Agaricineae</taxon>
        <taxon>Hymenogastraceae</taxon>
        <taxon>Gymnopilus</taxon>
    </lineage>
</organism>
<feature type="region of interest" description="Disordered" evidence="1">
    <location>
        <begin position="119"/>
        <end position="146"/>
    </location>
</feature>
<proteinExistence type="predicted"/>
<evidence type="ECO:0000313" key="3">
    <source>
        <dbReference type="Proteomes" id="UP000724874"/>
    </source>
</evidence>
<comment type="caution">
    <text evidence="2">The sequence shown here is derived from an EMBL/GenBank/DDBJ whole genome shotgun (WGS) entry which is preliminary data.</text>
</comment>
<accession>A0A9P5TRX0</accession>
<sequence>MSMGGSKPPDSHCQLRPLAAARSPALVTSPEVQSHTPVPLQPCFDSRSRLHSPEHEESIPPVSGSFQRPIKTEEGEEGVVKISSQVANSLSFAYDIHQPYPSISNVNVTTEVTEIIAPSTRRSVAQRQRREREHRTRMQNTPHSSLTNFIDYRPYQLALRQNSMQAPVHAQKSSRSLKADCFKNRSAAQRRRREREREERQQVTQ</sequence>
<name>A0A9P5TRX0_GYMJU</name>
<dbReference type="EMBL" id="JADNYJ010000007">
    <property type="protein sequence ID" value="KAF8910187.1"/>
    <property type="molecule type" value="Genomic_DNA"/>
</dbReference>
<feature type="compositionally biased region" description="Low complexity" evidence="1">
    <location>
        <begin position="15"/>
        <end position="26"/>
    </location>
</feature>
<feature type="compositionally biased region" description="Polar residues" evidence="1">
    <location>
        <begin position="162"/>
        <end position="176"/>
    </location>
</feature>
<feature type="region of interest" description="Disordered" evidence="1">
    <location>
        <begin position="1"/>
        <end position="68"/>
    </location>
</feature>
<protein>
    <submittedName>
        <fullName evidence="2">Uncharacterized protein</fullName>
    </submittedName>
</protein>
<evidence type="ECO:0000313" key="2">
    <source>
        <dbReference type="EMBL" id="KAF8910187.1"/>
    </source>
</evidence>
<feature type="region of interest" description="Disordered" evidence="1">
    <location>
        <begin position="162"/>
        <end position="205"/>
    </location>
</feature>
<feature type="compositionally biased region" description="Basic and acidic residues" evidence="1">
    <location>
        <begin position="46"/>
        <end position="58"/>
    </location>
</feature>
<feature type="compositionally biased region" description="Basic and acidic residues" evidence="1">
    <location>
        <begin position="195"/>
        <end position="205"/>
    </location>
</feature>
<keyword evidence="3" id="KW-1185">Reference proteome</keyword>